<accession>A0A371FFE7</accession>
<comment type="subcellular location">
    <subcellularLocation>
        <location evidence="1 5 6">Nucleus</location>
    </subcellularLocation>
</comment>
<dbReference type="Gene3D" id="1.10.10.60">
    <property type="entry name" value="Homeodomain-like"/>
    <property type="match status" value="1"/>
</dbReference>
<feature type="non-terminal residue" evidence="9">
    <location>
        <position position="1"/>
    </location>
</feature>
<keyword evidence="2 5" id="KW-0238">DNA-binding</keyword>
<dbReference type="SUPFAM" id="SSF46689">
    <property type="entry name" value="Homeodomain-like"/>
    <property type="match status" value="1"/>
</dbReference>
<dbReference type="Pfam" id="PF00046">
    <property type="entry name" value="Homeodomain"/>
    <property type="match status" value="1"/>
</dbReference>
<feature type="domain" description="Homeobox" evidence="8">
    <location>
        <begin position="1"/>
        <end position="41"/>
    </location>
</feature>
<organism evidence="9 10">
    <name type="scientific">Mucuna pruriens</name>
    <name type="common">Velvet bean</name>
    <name type="synonym">Dolichos pruriens</name>
    <dbReference type="NCBI Taxonomy" id="157652"/>
    <lineage>
        <taxon>Eukaryota</taxon>
        <taxon>Viridiplantae</taxon>
        <taxon>Streptophyta</taxon>
        <taxon>Embryophyta</taxon>
        <taxon>Tracheophyta</taxon>
        <taxon>Spermatophyta</taxon>
        <taxon>Magnoliopsida</taxon>
        <taxon>eudicotyledons</taxon>
        <taxon>Gunneridae</taxon>
        <taxon>Pentapetalae</taxon>
        <taxon>rosids</taxon>
        <taxon>fabids</taxon>
        <taxon>Fabales</taxon>
        <taxon>Fabaceae</taxon>
        <taxon>Papilionoideae</taxon>
        <taxon>50 kb inversion clade</taxon>
        <taxon>NPAAA clade</taxon>
        <taxon>indigoferoid/millettioid clade</taxon>
        <taxon>Phaseoleae</taxon>
        <taxon>Mucuna</taxon>
    </lineage>
</organism>
<dbReference type="AlphaFoldDB" id="A0A371FFE7"/>
<evidence type="ECO:0000256" key="2">
    <source>
        <dbReference type="ARBA" id="ARBA00023125"/>
    </source>
</evidence>
<dbReference type="InterPro" id="IPR042160">
    <property type="entry name" value="HD-Zip_IV"/>
</dbReference>
<gene>
    <name evidence="9" type="primary">ROC8</name>
    <name evidence="9" type="ORF">CR513_42982</name>
</gene>
<dbReference type="PROSITE" id="PS50071">
    <property type="entry name" value="HOMEOBOX_2"/>
    <property type="match status" value="1"/>
</dbReference>
<evidence type="ECO:0000256" key="6">
    <source>
        <dbReference type="RuleBase" id="RU000682"/>
    </source>
</evidence>
<dbReference type="PANTHER" id="PTHR45654:SF9">
    <property type="entry name" value="HOMEOBOX-LEUCINE ZIPPER PROTEIN HDG10-RELATED"/>
    <property type="match status" value="1"/>
</dbReference>
<keyword evidence="4 5" id="KW-0539">Nucleus</keyword>
<dbReference type="GO" id="GO:0000981">
    <property type="term" value="F:DNA-binding transcription factor activity, RNA polymerase II-specific"/>
    <property type="evidence" value="ECO:0007669"/>
    <property type="project" value="InterPro"/>
</dbReference>
<dbReference type="SMART" id="SM00389">
    <property type="entry name" value="HOX"/>
    <property type="match status" value="1"/>
</dbReference>
<evidence type="ECO:0000256" key="4">
    <source>
        <dbReference type="ARBA" id="ARBA00023242"/>
    </source>
</evidence>
<name>A0A371FFE7_MUCPR</name>
<evidence type="ECO:0000259" key="8">
    <source>
        <dbReference type="PROSITE" id="PS50071"/>
    </source>
</evidence>
<feature type="DNA-binding region" description="Homeobox" evidence="5">
    <location>
        <begin position="3"/>
        <end position="42"/>
    </location>
</feature>
<sequence>LFKQCAYPSETRRRQISEELGLDINQVKFWFQNKKTQMKTINERLDNNVLRVENERIQSENLKMREALQKVFCVPCGGGAFGGAEERELSLQILKAENFLLTKEASKLFYLI</sequence>
<comment type="caution">
    <text evidence="9">The sequence shown here is derived from an EMBL/GenBank/DDBJ whole genome shotgun (WGS) entry which is preliminary data.</text>
</comment>
<keyword evidence="10" id="KW-1185">Reference proteome</keyword>
<evidence type="ECO:0000313" key="10">
    <source>
        <dbReference type="Proteomes" id="UP000257109"/>
    </source>
</evidence>
<keyword evidence="7" id="KW-0175">Coiled coil</keyword>
<evidence type="ECO:0000256" key="7">
    <source>
        <dbReference type="SAM" id="Coils"/>
    </source>
</evidence>
<dbReference type="PROSITE" id="PS00027">
    <property type="entry name" value="HOMEOBOX_1"/>
    <property type="match status" value="1"/>
</dbReference>
<protein>
    <submittedName>
        <fullName evidence="9">Homeobox-leucine zipper protein ROC8</fullName>
    </submittedName>
</protein>
<dbReference type="InterPro" id="IPR009057">
    <property type="entry name" value="Homeodomain-like_sf"/>
</dbReference>
<dbReference type="GO" id="GO:0005634">
    <property type="term" value="C:nucleus"/>
    <property type="evidence" value="ECO:0007669"/>
    <property type="project" value="UniProtKB-SubCell"/>
</dbReference>
<feature type="non-terminal residue" evidence="9">
    <location>
        <position position="112"/>
    </location>
</feature>
<evidence type="ECO:0000256" key="5">
    <source>
        <dbReference type="PROSITE-ProRule" id="PRU00108"/>
    </source>
</evidence>
<dbReference type="CDD" id="cd00086">
    <property type="entry name" value="homeodomain"/>
    <property type="match status" value="1"/>
</dbReference>
<dbReference type="InterPro" id="IPR017970">
    <property type="entry name" value="Homeobox_CS"/>
</dbReference>
<dbReference type="OrthoDB" id="1515643at2759"/>
<proteinExistence type="predicted"/>
<feature type="coiled-coil region" evidence="7">
    <location>
        <begin position="42"/>
        <end position="70"/>
    </location>
</feature>
<reference evidence="9" key="1">
    <citation type="submission" date="2018-05" db="EMBL/GenBank/DDBJ databases">
        <title>Draft genome of Mucuna pruriens seed.</title>
        <authorList>
            <person name="Nnadi N.E."/>
            <person name="Vos R."/>
            <person name="Hasami M.H."/>
            <person name="Devisetty U.K."/>
            <person name="Aguiy J.C."/>
        </authorList>
    </citation>
    <scope>NUCLEOTIDE SEQUENCE [LARGE SCALE GENOMIC DNA]</scope>
    <source>
        <strain evidence="9">JCA_2017</strain>
    </source>
</reference>
<dbReference type="STRING" id="157652.A0A371FFE7"/>
<evidence type="ECO:0000313" key="9">
    <source>
        <dbReference type="EMBL" id="RDX76970.1"/>
    </source>
</evidence>
<dbReference type="GO" id="GO:0003677">
    <property type="term" value="F:DNA binding"/>
    <property type="evidence" value="ECO:0007669"/>
    <property type="project" value="UniProtKB-UniRule"/>
</dbReference>
<dbReference type="PANTHER" id="PTHR45654">
    <property type="entry name" value="HOMEOBOX-LEUCINE ZIPPER PROTEIN MERISTEM L1"/>
    <property type="match status" value="1"/>
</dbReference>
<evidence type="ECO:0000256" key="3">
    <source>
        <dbReference type="ARBA" id="ARBA00023155"/>
    </source>
</evidence>
<dbReference type="EMBL" id="QJKJ01009325">
    <property type="protein sequence ID" value="RDX76970.1"/>
    <property type="molecule type" value="Genomic_DNA"/>
</dbReference>
<evidence type="ECO:0000256" key="1">
    <source>
        <dbReference type="ARBA" id="ARBA00004123"/>
    </source>
</evidence>
<keyword evidence="3 5" id="KW-0371">Homeobox</keyword>
<dbReference type="Proteomes" id="UP000257109">
    <property type="component" value="Unassembled WGS sequence"/>
</dbReference>
<dbReference type="InterPro" id="IPR001356">
    <property type="entry name" value="HD"/>
</dbReference>